<dbReference type="SUPFAM" id="SSF88946">
    <property type="entry name" value="Sigma2 domain of RNA polymerase sigma factors"/>
    <property type="match status" value="1"/>
</dbReference>
<organism evidence="7 8">
    <name type="scientific">Aquisphaera giovannonii</name>
    <dbReference type="NCBI Taxonomy" id="406548"/>
    <lineage>
        <taxon>Bacteria</taxon>
        <taxon>Pseudomonadati</taxon>
        <taxon>Planctomycetota</taxon>
        <taxon>Planctomycetia</taxon>
        <taxon>Isosphaerales</taxon>
        <taxon>Isosphaeraceae</taxon>
        <taxon>Aquisphaera</taxon>
    </lineage>
</organism>
<dbReference type="InterPro" id="IPR007627">
    <property type="entry name" value="RNA_pol_sigma70_r2"/>
</dbReference>
<keyword evidence="3" id="KW-0238">DNA-binding</keyword>
<protein>
    <submittedName>
        <fullName evidence="7">ECF RNA polymerase sigma factor SigE</fullName>
    </submittedName>
</protein>
<evidence type="ECO:0000256" key="3">
    <source>
        <dbReference type="ARBA" id="ARBA00023125"/>
    </source>
</evidence>
<gene>
    <name evidence="7" type="primary">sigE_27</name>
    <name evidence="7" type="ORF">OJF2_30180</name>
</gene>
<dbReference type="GO" id="GO:0003677">
    <property type="term" value="F:DNA binding"/>
    <property type="evidence" value="ECO:0007669"/>
    <property type="project" value="UniProtKB-KW"/>
</dbReference>
<evidence type="ECO:0000259" key="6">
    <source>
        <dbReference type="Pfam" id="PF04542"/>
    </source>
</evidence>
<dbReference type="Gene3D" id="1.10.1740.10">
    <property type="match status" value="1"/>
</dbReference>
<dbReference type="Proteomes" id="UP000324233">
    <property type="component" value="Chromosome"/>
</dbReference>
<dbReference type="KEGG" id="agv:OJF2_30180"/>
<dbReference type="InterPro" id="IPR013325">
    <property type="entry name" value="RNA_pol_sigma_r2"/>
</dbReference>
<dbReference type="Pfam" id="PF04542">
    <property type="entry name" value="Sigma70_r2"/>
    <property type="match status" value="1"/>
</dbReference>
<reference evidence="7 8" key="1">
    <citation type="submission" date="2019-08" db="EMBL/GenBank/DDBJ databases">
        <title>Deep-cultivation of Planctomycetes and their phenomic and genomic characterization uncovers novel biology.</title>
        <authorList>
            <person name="Wiegand S."/>
            <person name="Jogler M."/>
            <person name="Boedeker C."/>
            <person name="Pinto D."/>
            <person name="Vollmers J."/>
            <person name="Rivas-Marin E."/>
            <person name="Kohn T."/>
            <person name="Peeters S.H."/>
            <person name="Heuer A."/>
            <person name="Rast P."/>
            <person name="Oberbeckmann S."/>
            <person name="Bunk B."/>
            <person name="Jeske O."/>
            <person name="Meyerdierks A."/>
            <person name="Storesund J.E."/>
            <person name="Kallscheuer N."/>
            <person name="Luecker S."/>
            <person name="Lage O.M."/>
            <person name="Pohl T."/>
            <person name="Merkel B.J."/>
            <person name="Hornburger P."/>
            <person name="Mueller R.-W."/>
            <person name="Bruemmer F."/>
            <person name="Labrenz M."/>
            <person name="Spormann A.M."/>
            <person name="Op den Camp H."/>
            <person name="Overmann J."/>
            <person name="Amann R."/>
            <person name="Jetten M.S.M."/>
            <person name="Mascher T."/>
            <person name="Medema M.H."/>
            <person name="Devos D.P."/>
            <person name="Kaster A.-K."/>
            <person name="Ovreas L."/>
            <person name="Rohde M."/>
            <person name="Galperin M.Y."/>
            <person name="Jogler C."/>
        </authorList>
    </citation>
    <scope>NUCLEOTIDE SEQUENCE [LARGE SCALE GENOMIC DNA]</scope>
    <source>
        <strain evidence="7 8">OJF2</strain>
    </source>
</reference>
<dbReference type="InterPro" id="IPR014284">
    <property type="entry name" value="RNA_pol_sigma-70_dom"/>
</dbReference>
<sequence>MTQPDATRPSLLVRIRDPGDRRAWEQFVEIYAPLVYQTARRRGLQDCDAADLTQEVLRSVASSVGRLEYDPRKGTFRGWLYTVTRNALNSFLEARRRSPRATGDPDVQALLESQPSREDPSEEWDREYQLRILAYAAEQVRPSFEDATWQAFWRTAVDGRPSKEVASELGMSMGALYIARSRVLGRIRDHVRLLLEE</sequence>
<evidence type="ECO:0000256" key="5">
    <source>
        <dbReference type="SAM" id="MobiDB-lite"/>
    </source>
</evidence>
<dbReference type="PANTHER" id="PTHR43133">
    <property type="entry name" value="RNA POLYMERASE ECF-TYPE SIGMA FACTO"/>
    <property type="match status" value="1"/>
</dbReference>
<dbReference type="EMBL" id="CP042997">
    <property type="protein sequence ID" value="QEH34479.1"/>
    <property type="molecule type" value="Genomic_DNA"/>
</dbReference>
<keyword evidence="4" id="KW-0804">Transcription</keyword>
<evidence type="ECO:0000313" key="7">
    <source>
        <dbReference type="EMBL" id="QEH34479.1"/>
    </source>
</evidence>
<evidence type="ECO:0000256" key="2">
    <source>
        <dbReference type="ARBA" id="ARBA00023082"/>
    </source>
</evidence>
<keyword evidence="2" id="KW-0731">Sigma factor</keyword>
<feature type="domain" description="RNA polymerase sigma-70 region 2" evidence="6">
    <location>
        <begin position="28"/>
        <end position="97"/>
    </location>
</feature>
<dbReference type="RefSeq" id="WP_148594398.1">
    <property type="nucleotide sequence ID" value="NZ_CP042997.1"/>
</dbReference>
<accession>A0A5B9W2H2</accession>
<dbReference type="OrthoDB" id="255903at2"/>
<dbReference type="GO" id="GO:0006352">
    <property type="term" value="P:DNA-templated transcription initiation"/>
    <property type="evidence" value="ECO:0007669"/>
    <property type="project" value="InterPro"/>
</dbReference>
<evidence type="ECO:0000256" key="4">
    <source>
        <dbReference type="ARBA" id="ARBA00023163"/>
    </source>
</evidence>
<evidence type="ECO:0000256" key="1">
    <source>
        <dbReference type="ARBA" id="ARBA00023015"/>
    </source>
</evidence>
<keyword evidence="8" id="KW-1185">Reference proteome</keyword>
<proteinExistence type="predicted"/>
<dbReference type="AlphaFoldDB" id="A0A5B9W2H2"/>
<dbReference type="InterPro" id="IPR039425">
    <property type="entry name" value="RNA_pol_sigma-70-like"/>
</dbReference>
<dbReference type="PANTHER" id="PTHR43133:SF8">
    <property type="entry name" value="RNA POLYMERASE SIGMA FACTOR HI_1459-RELATED"/>
    <property type="match status" value="1"/>
</dbReference>
<dbReference type="NCBIfam" id="TIGR02937">
    <property type="entry name" value="sigma70-ECF"/>
    <property type="match status" value="1"/>
</dbReference>
<feature type="region of interest" description="Disordered" evidence="5">
    <location>
        <begin position="96"/>
        <end position="123"/>
    </location>
</feature>
<name>A0A5B9W2H2_9BACT</name>
<dbReference type="GO" id="GO:0016987">
    <property type="term" value="F:sigma factor activity"/>
    <property type="evidence" value="ECO:0007669"/>
    <property type="project" value="UniProtKB-KW"/>
</dbReference>
<evidence type="ECO:0000313" key="8">
    <source>
        <dbReference type="Proteomes" id="UP000324233"/>
    </source>
</evidence>
<keyword evidence="1" id="KW-0805">Transcription regulation</keyword>